<evidence type="ECO:0000313" key="2">
    <source>
        <dbReference type="EMBL" id="TBX90292.1"/>
    </source>
</evidence>
<comment type="caution">
    <text evidence="2">The sequence shown here is derived from an EMBL/GenBank/DDBJ whole genome shotgun (WGS) entry which is preliminary data.</text>
</comment>
<sequence length="326" mass="36637">MPIGLPEKYSLISLRNFWGNTFSMSHFSDLGGATLVNPFTIHHKDKLTGGRPFMSTCVPQPVYLDLFDVRISHGAEWKDKVKDPNDPNFRMRSIIWARGVTKDSITVFSMDGAIGTFREIADVIIKPLPKGHVGGTKRATSSDGISFSGMSSHDVPEEGLMVEEPGTLLYVDPREDKWPSRIKDPHLCLEGYIDETEFNSLMQRLSMTHAPIQKAEIRVLLELFQYEVEASLSEPWLRQDYGFLMRSKDNWGTTRARVETLQLTYKPNVVPTPPEAKIDDDGIYQLPTPFEPVSAATVKKIEKHLKNIAAAVTMGFVAVVLIIAFR</sequence>
<accession>A0A8G2MRF6</accession>
<organism evidence="2 3">
    <name type="scientific">Rhizobium leguminosarum bv. viciae</name>
    <dbReference type="NCBI Taxonomy" id="387"/>
    <lineage>
        <taxon>Bacteria</taxon>
        <taxon>Pseudomonadati</taxon>
        <taxon>Pseudomonadota</taxon>
        <taxon>Alphaproteobacteria</taxon>
        <taxon>Hyphomicrobiales</taxon>
        <taxon>Rhizobiaceae</taxon>
        <taxon>Rhizobium/Agrobacterium group</taxon>
        <taxon>Rhizobium</taxon>
    </lineage>
</organism>
<keyword evidence="1" id="KW-0812">Transmembrane</keyword>
<protein>
    <recommendedName>
        <fullName evidence="4">Transmembrane protein</fullName>
    </recommendedName>
</protein>
<gene>
    <name evidence="2" type="ORF">E0H31_22595</name>
</gene>
<proteinExistence type="predicted"/>
<evidence type="ECO:0000256" key="1">
    <source>
        <dbReference type="SAM" id="Phobius"/>
    </source>
</evidence>
<dbReference type="AlphaFoldDB" id="A0A8G2MRF6"/>
<keyword evidence="1" id="KW-1133">Transmembrane helix</keyword>
<keyword evidence="1" id="KW-0472">Membrane</keyword>
<dbReference type="Proteomes" id="UP000291866">
    <property type="component" value="Unassembled WGS sequence"/>
</dbReference>
<evidence type="ECO:0000313" key="3">
    <source>
        <dbReference type="Proteomes" id="UP000291866"/>
    </source>
</evidence>
<dbReference type="EMBL" id="SJLU01000011">
    <property type="protein sequence ID" value="TBX90292.1"/>
    <property type="molecule type" value="Genomic_DNA"/>
</dbReference>
<dbReference type="RefSeq" id="WP_028743693.1">
    <property type="nucleotide sequence ID" value="NZ_SJLU01000011.1"/>
</dbReference>
<reference evidence="2 3" key="1">
    <citation type="submission" date="2019-02" db="EMBL/GenBank/DDBJ databases">
        <title>The competitiveness to form nodules shapes the capacities of Rhizobium leguminosarum sv viciae communities to promote symbiosis with specific hosts.</title>
        <authorList>
            <person name="Boivin S."/>
            <person name="Lepetit M."/>
        </authorList>
    </citation>
    <scope>NUCLEOTIDE SEQUENCE [LARGE SCALE GENOMIC DNA]</scope>
    <source>
        <strain evidence="2 3">SPF4F3</strain>
    </source>
</reference>
<feature type="transmembrane region" description="Helical" evidence="1">
    <location>
        <begin position="308"/>
        <end position="325"/>
    </location>
</feature>
<evidence type="ECO:0008006" key="4">
    <source>
        <dbReference type="Google" id="ProtNLM"/>
    </source>
</evidence>
<name>A0A8G2MRF6_RHILV</name>